<dbReference type="EMBL" id="FSHM01000019">
    <property type="protein sequence ID" value="SIC27355.1"/>
    <property type="molecule type" value="Genomic_DNA"/>
</dbReference>
<feature type="region of interest" description="Disordered" evidence="5">
    <location>
        <begin position="689"/>
        <end position="726"/>
    </location>
</feature>
<dbReference type="Pfam" id="PF00384">
    <property type="entry name" value="Molybdopterin"/>
    <property type="match status" value="1"/>
</dbReference>
<feature type="compositionally biased region" description="Basic and acidic residues" evidence="5">
    <location>
        <begin position="698"/>
        <end position="714"/>
    </location>
</feature>
<dbReference type="EC" id="1.2.1.2" evidence="7"/>
<dbReference type="InterPro" id="IPR050123">
    <property type="entry name" value="Prok_molybdopt-oxidoreductase"/>
</dbReference>
<dbReference type="Pfam" id="PF04879">
    <property type="entry name" value="Molybdop_Fe4S4"/>
    <property type="match status" value="1"/>
</dbReference>
<evidence type="ECO:0000256" key="4">
    <source>
        <dbReference type="ARBA" id="ARBA00023014"/>
    </source>
</evidence>
<feature type="domain" description="4Fe-4S Mo/W bis-MGD-type" evidence="6">
    <location>
        <begin position="2"/>
        <end position="50"/>
    </location>
</feature>
<evidence type="ECO:0000256" key="2">
    <source>
        <dbReference type="ARBA" id="ARBA00022723"/>
    </source>
</evidence>
<dbReference type="PANTHER" id="PTHR43105">
    <property type="entry name" value="RESPIRATORY NITRATE REDUCTASE"/>
    <property type="match status" value="1"/>
</dbReference>
<dbReference type="RefSeq" id="WP_079457668.1">
    <property type="nucleotide sequence ID" value="NZ_CAACXP010000026.1"/>
</dbReference>
<dbReference type="PANTHER" id="PTHR43105:SF10">
    <property type="entry name" value="NADH-QUINONE OXIDOREDUCTASE SUBUNIT G"/>
    <property type="match status" value="1"/>
</dbReference>
<dbReference type="CDD" id="cd00508">
    <property type="entry name" value="MopB_CT_Fdh-Nap-like"/>
    <property type="match status" value="1"/>
</dbReference>
<accession>A0AB38D7Y5</accession>
<dbReference type="GO" id="GO:0016020">
    <property type="term" value="C:membrane"/>
    <property type="evidence" value="ECO:0007669"/>
    <property type="project" value="TreeGrafter"/>
</dbReference>
<dbReference type="InterPro" id="IPR009010">
    <property type="entry name" value="Asp_de-COase-like_dom_sf"/>
</dbReference>
<dbReference type="InterPro" id="IPR006963">
    <property type="entry name" value="Mopterin_OxRdtase_4Fe-4S_dom"/>
</dbReference>
<evidence type="ECO:0000256" key="3">
    <source>
        <dbReference type="ARBA" id="ARBA00023004"/>
    </source>
</evidence>
<dbReference type="SMART" id="SM00926">
    <property type="entry name" value="Molybdop_Fe4S4"/>
    <property type="match status" value="1"/>
</dbReference>
<gene>
    <name evidence="7" type="primary">narB_2</name>
    <name evidence="7" type="ORF">SAMEA2070301_05670</name>
</gene>
<evidence type="ECO:0000256" key="5">
    <source>
        <dbReference type="SAM" id="MobiDB-lite"/>
    </source>
</evidence>
<dbReference type="Gene3D" id="2.20.25.90">
    <property type="entry name" value="ADC-like domains"/>
    <property type="match status" value="1"/>
</dbReference>
<evidence type="ECO:0000313" key="8">
    <source>
        <dbReference type="Proteomes" id="UP000185210"/>
    </source>
</evidence>
<dbReference type="SUPFAM" id="SSF50692">
    <property type="entry name" value="ADC-like"/>
    <property type="match status" value="1"/>
</dbReference>
<keyword evidence="4" id="KW-0411">Iron-sulfur</keyword>
<dbReference type="Gene3D" id="2.40.40.20">
    <property type="match status" value="1"/>
</dbReference>
<reference evidence="7 8" key="1">
    <citation type="submission" date="2016-11" db="EMBL/GenBank/DDBJ databases">
        <authorList>
            <consortium name="Pathogen Informatics"/>
        </authorList>
    </citation>
    <scope>NUCLEOTIDE SEQUENCE [LARGE SCALE GENOMIC DNA]</scope>
    <source>
        <strain evidence="7 8">104</strain>
    </source>
</reference>
<dbReference type="Proteomes" id="UP000185210">
    <property type="component" value="Unassembled WGS sequence"/>
</dbReference>
<keyword evidence="1" id="KW-0004">4Fe-4S</keyword>
<dbReference type="InterPro" id="IPR006656">
    <property type="entry name" value="Mopterin_OxRdtase"/>
</dbReference>
<proteinExistence type="predicted"/>
<evidence type="ECO:0000313" key="7">
    <source>
        <dbReference type="EMBL" id="SIC27355.1"/>
    </source>
</evidence>
<dbReference type="EC" id="1.7.99.4" evidence="7"/>
<evidence type="ECO:0000259" key="6">
    <source>
        <dbReference type="SMART" id="SM00926"/>
    </source>
</evidence>
<dbReference type="GO" id="GO:0003954">
    <property type="term" value="F:NADH dehydrogenase activity"/>
    <property type="evidence" value="ECO:0007669"/>
    <property type="project" value="TreeGrafter"/>
</dbReference>
<dbReference type="GO" id="GO:0022904">
    <property type="term" value="P:respiratory electron transport chain"/>
    <property type="evidence" value="ECO:0007669"/>
    <property type="project" value="TreeGrafter"/>
</dbReference>
<dbReference type="GO" id="GO:0051539">
    <property type="term" value="F:4 iron, 4 sulfur cluster binding"/>
    <property type="evidence" value="ECO:0007669"/>
    <property type="project" value="UniProtKB-KW"/>
</dbReference>
<dbReference type="GO" id="GO:0043546">
    <property type="term" value="F:molybdopterin cofactor binding"/>
    <property type="evidence" value="ECO:0007669"/>
    <property type="project" value="InterPro"/>
</dbReference>
<name>A0AB38D7Y5_9MYCO</name>
<comment type="caution">
    <text evidence="7">The sequence shown here is derived from an EMBL/GenBank/DDBJ whole genome shotgun (WGS) entry which is preliminary data.</text>
</comment>
<dbReference type="Gene3D" id="3.40.50.740">
    <property type="match status" value="1"/>
</dbReference>
<dbReference type="AlphaFoldDB" id="A0AB38D7Y5"/>
<protein>
    <submittedName>
        <fullName evidence="7">Formate dehydrogenase alpha subunit</fullName>
        <ecNumber evidence="7">1.2.1.2</ecNumber>
        <ecNumber evidence="7">1.7.99.4</ecNumber>
    </submittedName>
</protein>
<dbReference type="InterPro" id="IPR006657">
    <property type="entry name" value="MoPterin_dinucl-bd_dom"/>
</dbReference>
<evidence type="ECO:0000256" key="1">
    <source>
        <dbReference type="ARBA" id="ARBA00022485"/>
    </source>
</evidence>
<sequence length="726" mass="77190">MPLPTHTHCPYCGLQCAMSVTGTSVTPVEFPTNRGRLCQKGWSSADLLTHTDRLLQPLVRRSGQLRETSWDDALYRVARGFQRAQAVGGRDAVGVFGAGALTNEKAYLLGKFARVALGTANIDYSGRFCMAAASEAGLRSFGVDRGLPFPVADLDDAGAVLVFGGNPAETMPPFMQHLEPAASCGGLIVVDPRQSATAERALRGKGIHVALTPGTDLPLALALTHLAVTEGFADRAYIAARTSGFDEFWAAAARWWPERAEQVTGVAVSQMYQVVQTLCAARDRGAGAYVLTARGAEQHRDGTDTVSAVIALALVLGLCGRPGSGYGCVTGQANGQGGRELGQKAGQLPGYRKITDPADRAHIGKVWGVDPGELPGAGMSACEMFAALGRPDGIRALMVCGSNIAVSAPDASRVIEGLRSLDLLVVNDFVLSETAQLADVVLPVLQWAEEEGTLTSLEGRVLRRRRSVPAPPGPRSELHILQDLAVRLGQPADRFPTSAPQVFEELRAATAGAAADYSGITYQRLDDGQALYWPCPGADHPGTPRLFLDRFATVDGRARFVPVEPRGPAEPADSQFPLLATTGRLLAQYQSGAQTRRVAALAQAAGPMFAQMHPDVAARAGLSDGDQVQVVSRRGRTAAIVRCDPTMRPDTVFLPFHFPGLASANRLTNAVLDPDSGMPEFKVCAIRLDKPNPTPDSPTHDHTDHTSGHHRLQEISDPVQIPRGCP</sequence>
<keyword evidence="2" id="KW-0479">Metal-binding</keyword>
<organism evidence="7 8">
    <name type="scientific">Mycobacteroides abscessus subsp. abscessus</name>
    <dbReference type="NCBI Taxonomy" id="1185650"/>
    <lineage>
        <taxon>Bacteria</taxon>
        <taxon>Bacillati</taxon>
        <taxon>Actinomycetota</taxon>
        <taxon>Actinomycetes</taxon>
        <taxon>Mycobacteriales</taxon>
        <taxon>Mycobacteriaceae</taxon>
        <taxon>Mycobacteroides</taxon>
        <taxon>Mycobacteroides abscessus</taxon>
    </lineage>
</organism>
<dbReference type="Gene3D" id="3.40.228.10">
    <property type="entry name" value="Dimethylsulfoxide Reductase, domain 2"/>
    <property type="match status" value="1"/>
</dbReference>
<dbReference type="SUPFAM" id="SSF53706">
    <property type="entry name" value="Formate dehydrogenase/DMSO reductase, domains 1-3"/>
    <property type="match status" value="1"/>
</dbReference>
<dbReference type="GO" id="GO:0046872">
    <property type="term" value="F:metal ion binding"/>
    <property type="evidence" value="ECO:0007669"/>
    <property type="project" value="UniProtKB-KW"/>
</dbReference>
<keyword evidence="7" id="KW-0560">Oxidoreductase</keyword>
<keyword evidence="3" id="KW-0408">Iron</keyword>
<dbReference type="Pfam" id="PF01568">
    <property type="entry name" value="Molydop_binding"/>
    <property type="match status" value="1"/>
</dbReference>